<dbReference type="InterPro" id="IPR017938">
    <property type="entry name" value="Riboflavin_synthase-like_b-brl"/>
</dbReference>
<evidence type="ECO:0000256" key="10">
    <source>
        <dbReference type="SAM" id="SignalP"/>
    </source>
</evidence>
<comment type="similarity">
    <text evidence="2">Belongs to the glycosyl hydrolase 5 (cellulase A) family.</text>
</comment>
<feature type="transmembrane region" description="Helical" evidence="9">
    <location>
        <begin position="843"/>
        <end position="861"/>
    </location>
</feature>
<dbReference type="PROSITE" id="PS51384">
    <property type="entry name" value="FAD_FR"/>
    <property type="match status" value="1"/>
</dbReference>
<evidence type="ECO:0000259" key="12">
    <source>
        <dbReference type="PROSITE" id="PS51384"/>
    </source>
</evidence>
<dbReference type="PANTHER" id="PTHR34142:SF1">
    <property type="entry name" value="GLYCOSIDE HYDROLASE FAMILY 5 DOMAIN-CONTAINING PROTEIN"/>
    <property type="match status" value="1"/>
</dbReference>
<comment type="caution">
    <text evidence="13">The sequence shown here is derived from an EMBL/GenBank/DDBJ whole genome shotgun (WGS) entry which is preliminary data.</text>
</comment>
<dbReference type="GO" id="GO:0016491">
    <property type="term" value="F:oxidoreductase activity"/>
    <property type="evidence" value="ECO:0007669"/>
    <property type="project" value="UniProtKB-KW"/>
</dbReference>
<dbReference type="Pfam" id="PF08030">
    <property type="entry name" value="NAD_binding_6"/>
    <property type="match status" value="1"/>
</dbReference>
<dbReference type="Pfam" id="PF00150">
    <property type="entry name" value="Cellulase"/>
    <property type="match status" value="1"/>
</dbReference>
<dbReference type="InterPro" id="IPR001547">
    <property type="entry name" value="Glyco_hydro_5"/>
</dbReference>
<dbReference type="STRING" id="1890364.A0A2P6MZZ1"/>
<feature type="chain" id="PRO_5015179773" evidence="10">
    <location>
        <begin position="16"/>
        <end position="1121"/>
    </location>
</feature>
<dbReference type="AlphaFoldDB" id="A0A2P6MZZ1"/>
<feature type="transmembrane region" description="Helical" evidence="9">
    <location>
        <begin position="622"/>
        <end position="639"/>
    </location>
</feature>
<dbReference type="InterPro" id="IPR013121">
    <property type="entry name" value="Fe_red_NAD-bd_6"/>
</dbReference>
<dbReference type="Gene3D" id="3.20.20.80">
    <property type="entry name" value="Glycosidases"/>
    <property type="match status" value="1"/>
</dbReference>
<keyword evidence="14" id="KW-1185">Reference proteome</keyword>
<evidence type="ECO:0000256" key="7">
    <source>
        <dbReference type="ARBA" id="ARBA00023136"/>
    </source>
</evidence>
<dbReference type="CDD" id="cd09631">
    <property type="entry name" value="DOMON_DOH"/>
    <property type="match status" value="1"/>
</dbReference>
<comment type="subcellular location">
    <subcellularLocation>
        <location evidence="1">Membrane</location>
        <topology evidence="1">Multi-pass membrane protein</topology>
    </subcellularLocation>
</comment>
<feature type="transmembrane region" description="Helical" evidence="9">
    <location>
        <begin position="819"/>
        <end position="837"/>
    </location>
</feature>
<dbReference type="SUPFAM" id="SSF49344">
    <property type="entry name" value="CBD9-like"/>
    <property type="match status" value="1"/>
</dbReference>
<organism evidence="13 14">
    <name type="scientific">Planoprotostelium fungivorum</name>
    <dbReference type="NCBI Taxonomy" id="1890364"/>
    <lineage>
        <taxon>Eukaryota</taxon>
        <taxon>Amoebozoa</taxon>
        <taxon>Evosea</taxon>
        <taxon>Variosea</taxon>
        <taxon>Cavosteliida</taxon>
        <taxon>Cavosteliaceae</taxon>
        <taxon>Planoprotostelium</taxon>
    </lineage>
</organism>
<feature type="domain" description="DOMON" evidence="11">
    <location>
        <begin position="462"/>
        <end position="581"/>
    </location>
</feature>
<dbReference type="InParanoid" id="A0A2P6MZZ1"/>
<dbReference type="PRINTS" id="PR00410">
    <property type="entry name" value="PHEHYDRXLASE"/>
</dbReference>
<reference evidence="13 14" key="1">
    <citation type="journal article" date="2018" name="Genome Biol. Evol.">
        <title>Multiple Roots of Fruiting Body Formation in Amoebozoa.</title>
        <authorList>
            <person name="Hillmann F."/>
            <person name="Forbes G."/>
            <person name="Novohradska S."/>
            <person name="Ferling I."/>
            <person name="Riege K."/>
            <person name="Groth M."/>
            <person name="Westermann M."/>
            <person name="Marz M."/>
            <person name="Spaller T."/>
            <person name="Winckler T."/>
            <person name="Schaap P."/>
            <person name="Glockner G."/>
        </authorList>
    </citation>
    <scope>NUCLEOTIDE SEQUENCE [LARGE SCALE GENOMIC DNA]</scope>
    <source>
        <strain evidence="13 14">Jena</strain>
    </source>
</reference>
<keyword evidence="7 9" id="KW-0472">Membrane</keyword>
<evidence type="ECO:0000256" key="3">
    <source>
        <dbReference type="ARBA" id="ARBA00022692"/>
    </source>
</evidence>
<dbReference type="GO" id="GO:0016020">
    <property type="term" value="C:membrane"/>
    <property type="evidence" value="ECO:0007669"/>
    <property type="project" value="UniProtKB-SubCell"/>
</dbReference>
<dbReference type="SFLD" id="SFLDG01168">
    <property type="entry name" value="Ferric_reductase_subgroup_(FRE"/>
    <property type="match status" value="1"/>
</dbReference>
<dbReference type="Pfam" id="PF03351">
    <property type="entry name" value="DOMON"/>
    <property type="match status" value="1"/>
</dbReference>
<dbReference type="Gene3D" id="2.40.30.10">
    <property type="entry name" value="Translation factors"/>
    <property type="match status" value="1"/>
</dbReference>
<keyword evidence="6" id="KW-0560">Oxidoreductase</keyword>
<accession>A0A2P6MZZ1</accession>
<dbReference type="InterPro" id="IPR017853">
    <property type="entry name" value="GH"/>
</dbReference>
<evidence type="ECO:0000259" key="11">
    <source>
        <dbReference type="PROSITE" id="PS50836"/>
    </source>
</evidence>
<dbReference type="PROSITE" id="PS00659">
    <property type="entry name" value="GLYCOSYL_HYDROL_F5"/>
    <property type="match status" value="1"/>
</dbReference>
<dbReference type="Pfam" id="PF01794">
    <property type="entry name" value="Ferric_reduct"/>
    <property type="match status" value="1"/>
</dbReference>
<feature type="transmembrane region" description="Helical" evidence="9">
    <location>
        <begin position="757"/>
        <end position="775"/>
    </location>
</feature>
<dbReference type="Gene3D" id="2.60.40.1210">
    <property type="entry name" value="Cellobiose dehydrogenase, cytochrome domain"/>
    <property type="match status" value="1"/>
</dbReference>
<keyword evidence="4" id="KW-0378">Hydrolase</keyword>
<dbReference type="InterPro" id="IPR013112">
    <property type="entry name" value="FAD-bd_8"/>
</dbReference>
<proteinExistence type="inferred from homology"/>
<dbReference type="GO" id="GO:0009251">
    <property type="term" value="P:glucan catabolic process"/>
    <property type="evidence" value="ECO:0007669"/>
    <property type="project" value="TreeGrafter"/>
</dbReference>
<keyword evidence="10" id="KW-0732">Signal</keyword>
<dbReference type="InterPro" id="IPR017927">
    <property type="entry name" value="FAD-bd_FR_type"/>
</dbReference>
<feature type="transmembrane region" description="Helical" evidence="9">
    <location>
        <begin position="795"/>
        <end position="812"/>
    </location>
</feature>
<keyword evidence="8" id="KW-0326">Glycosidase</keyword>
<dbReference type="Pfam" id="PF08022">
    <property type="entry name" value="FAD_binding_8"/>
    <property type="match status" value="1"/>
</dbReference>
<dbReference type="SMART" id="SM00664">
    <property type="entry name" value="DoH"/>
    <property type="match status" value="1"/>
</dbReference>
<gene>
    <name evidence="13" type="ORF">PROFUN_13626</name>
</gene>
<dbReference type="SFLD" id="SFLDS00052">
    <property type="entry name" value="Ferric_Reductase_Domain"/>
    <property type="match status" value="1"/>
</dbReference>
<feature type="transmembrane region" description="Helical" evidence="9">
    <location>
        <begin position="975"/>
        <end position="994"/>
    </location>
</feature>
<feature type="transmembrane region" description="Helical" evidence="9">
    <location>
        <begin position="898"/>
        <end position="919"/>
    </location>
</feature>
<dbReference type="InterPro" id="IPR013130">
    <property type="entry name" value="Fe3_Rdtase_TM_dom"/>
</dbReference>
<dbReference type="InterPro" id="IPR005018">
    <property type="entry name" value="DOMON_domain"/>
</dbReference>
<sequence>MRLMLLLCCVSAGLSLSFRGVNQAGAEFASSNLPGKNNQDYAFPSISSIDWFVKRGVNVFRIPFLWERIQPVLDGPFDASYLSLLDATVNHTTQSGAFALIDPHNYIRYRGTPIGQGDVTYTIFQKFWKSLASRYASNQRVIFGLMNEPHDVKTEVVRTAMQAGIDGIRSANANQLILVPGNAWTGAHSWFDNWYGTPNSQVMLNITDPINNFAYDIHQYFDSDNSGTHTDCRMDWNTSKVFGPLTQWLRQNKARAFLSEFGFAQNTNCYSIANDTLNAIEAGGDVWIGWTYWAAGPMWGDYMYTVEPNAAGNSTGQWENVLSKYIRLNQQVIVSPTGTSTLQTKSEGNARTMRQFQMFLGVSVLLLCCLKTTDVTTTPVTGVSSRHSRALPLNTTTPPRARQTVFTTFKKPEQHLPHLVPSLHTRRNSRHMRFLFLCLIAVATAATASGSTNGTYSLTSRDGFQLSWYIDLDNETIYFNMTAPTTGWLSIGWNDGQGMAGADMAVGWVTSSTTLLYDCISSGNSLPPLDVNEGGSNDIQMYYSDQSASSTTIGFKRKLNTGDKKDYIISDKGIYFLYAWGSQDGTVRGSSIDYRQHDGQGTLLVNFFDGSVTELDSLKRPGVILAFVALGALLIYAISRWSYIFISRRVLHNTSDVKSFVEVSKAPRLAHIHSVLDSWLYRRIPHTDIALMHALVFIVYIFINVATLFFDLPIAPDSFGTLIAANAMLAVIPATRNSILVVLTGIPFDRAVQFHRWVGRLTVIIATVHVVYTFVDWRRSGESIIDMLRSDITNIWGLVAWVALLIMLFSSFEIFRRRLFEVFYTVHFSFLIFFVFGCLHNARFIPFAASAAAIYFIDRAIRFTYGMIPRRVTSTTVKDSNHSIVQFKFTKNRIAKTLGLYSTGQYVFVNFPSVSLFQWHPFSLTSPSDALEGEINVRASGGFTRQLVLAAQNNPKMMIRVDGPYGHLNVGIRRYPVVLLFCGGIGITPVLSVLRDLFCSIKDRPSMVEYVHVYWSIQSEDQYKWFAEELSTVTASSGDAEIAINVIVTRQEKVTPPFTKDRINGEFVDNVLNDVTIKHPLTARYVFACGPKGMVQTIWDKTSERKSVGERFDYHKETYEF</sequence>
<feature type="signal peptide" evidence="10">
    <location>
        <begin position="1"/>
        <end position="15"/>
    </location>
</feature>
<keyword evidence="5 9" id="KW-1133">Transmembrane helix</keyword>
<feature type="domain" description="FAD-binding FR-type" evidence="12">
    <location>
        <begin position="867"/>
        <end position="971"/>
    </location>
</feature>
<evidence type="ECO:0000256" key="6">
    <source>
        <dbReference type="ARBA" id="ARBA00023002"/>
    </source>
</evidence>
<feature type="transmembrane region" description="Helical" evidence="9">
    <location>
        <begin position="722"/>
        <end position="745"/>
    </location>
</feature>
<dbReference type="GO" id="GO:0004553">
    <property type="term" value="F:hydrolase activity, hydrolyzing O-glycosyl compounds"/>
    <property type="evidence" value="ECO:0007669"/>
    <property type="project" value="InterPro"/>
</dbReference>
<evidence type="ECO:0000313" key="14">
    <source>
        <dbReference type="Proteomes" id="UP000241769"/>
    </source>
</evidence>
<dbReference type="CDD" id="cd06186">
    <property type="entry name" value="NOX_Duox_like_FAD_NADP"/>
    <property type="match status" value="1"/>
</dbReference>
<name>A0A2P6MZZ1_9EUKA</name>
<protein>
    <submittedName>
        <fullName evidence="13">Endoglucanase (Endo-1,4-beta-glucanase) (Cellulase)</fullName>
    </submittedName>
</protein>
<keyword evidence="3 9" id="KW-0812">Transmembrane</keyword>
<dbReference type="Gene3D" id="3.40.50.80">
    <property type="entry name" value="Nucleotide-binding domain of ferredoxin-NADP reductase (FNR) module"/>
    <property type="match status" value="1"/>
</dbReference>
<dbReference type="SUPFAM" id="SSF51445">
    <property type="entry name" value="(Trans)glycosidases"/>
    <property type="match status" value="1"/>
</dbReference>
<dbReference type="SUPFAM" id="SSF52343">
    <property type="entry name" value="Ferredoxin reductase-like, C-terminal NADP-linked domain"/>
    <property type="match status" value="1"/>
</dbReference>
<dbReference type="PROSITE" id="PS50836">
    <property type="entry name" value="DOMON"/>
    <property type="match status" value="1"/>
</dbReference>
<dbReference type="PANTHER" id="PTHR34142">
    <property type="entry name" value="ENDO-BETA-1,4-GLUCANASE A"/>
    <property type="match status" value="1"/>
</dbReference>
<evidence type="ECO:0000256" key="8">
    <source>
        <dbReference type="ARBA" id="ARBA00023295"/>
    </source>
</evidence>
<evidence type="ECO:0000256" key="1">
    <source>
        <dbReference type="ARBA" id="ARBA00004141"/>
    </source>
</evidence>
<evidence type="ECO:0000313" key="13">
    <source>
        <dbReference type="EMBL" id="PRP77243.1"/>
    </source>
</evidence>
<dbReference type="InterPro" id="IPR018087">
    <property type="entry name" value="Glyco_hydro_5_CS"/>
</dbReference>
<dbReference type="SUPFAM" id="SSF63380">
    <property type="entry name" value="Riboflavin synthase domain-like"/>
    <property type="match status" value="1"/>
</dbReference>
<dbReference type="OrthoDB" id="5823761at2759"/>
<evidence type="ECO:0000256" key="5">
    <source>
        <dbReference type="ARBA" id="ARBA00022989"/>
    </source>
</evidence>
<dbReference type="EMBL" id="MDYQ01000272">
    <property type="protein sequence ID" value="PRP77243.1"/>
    <property type="molecule type" value="Genomic_DNA"/>
</dbReference>
<evidence type="ECO:0000256" key="9">
    <source>
        <dbReference type="SAM" id="Phobius"/>
    </source>
</evidence>
<evidence type="ECO:0000256" key="4">
    <source>
        <dbReference type="ARBA" id="ARBA00022801"/>
    </source>
</evidence>
<dbReference type="Proteomes" id="UP000241769">
    <property type="component" value="Unassembled WGS sequence"/>
</dbReference>
<evidence type="ECO:0000256" key="2">
    <source>
        <dbReference type="ARBA" id="ARBA00005641"/>
    </source>
</evidence>
<feature type="transmembrane region" description="Helical" evidence="9">
    <location>
        <begin position="689"/>
        <end position="710"/>
    </location>
</feature>
<dbReference type="InterPro" id="IPR045266">
    <property type="entry name" value="DOH_DOMON"/>
</dbReference>
<dbReference type="InterPro" id="IPR039261">
    <property type="entry name" value="FNR_nucleotide-bd"/>
</dbReference>